<gene>
    <name evidence="1" type="ORF">LITE_LOCUS16202</name>
</gene>
<sequence>MASLLTASLVGSRVSATENPQLYLLWLSRPPSSQDFSKLLLASSGPLCCVYESSVPHPR</sequence>
<protein>
    <recommendedName>
        <fullName evidence="3">Secreted protein</fullName>
    </recommendedName>
</protein>
<proteinExistence type="predicted"/>
<evidence type="ECO:0000313" key="1">
    <source>
        <dbReference type="EMBL" id="CAI0414151.1"/>
    </source>
</evidence>
<name>A0AAV0JWK1_9ROSI</name>
<accession>A0AAV0JWK1</accession>
<dbReference type="Proteomes" id="UP001154282">
    <property type="component" value="Unassembled WGS sequence"/>
</dbReference>
<reference evidence="1" key="1">
    <citation type="submission" date="2022-08" db="EMBL/GenBank/DDBJ databases">
        <authorList>
            <person name="Gutierrez-Valencia J."/>
        </authorList>
    </citation>
    <scope>NUCLEOTIDE SEQUENCE</scope>
</reference>
<evidence type="ECO:0000313" key="2">
    <source>
        <dbReference type="Proteomes" id="UP001154282"/>
    </source>
</evidence>
<dbReference type="EMBL" id="CAMGYJ010000005">
    <property type="protein sequence ID" value="CAI0414151.1"/>
    <property type="molecule type" value="Genomic_DNA"/>
</dbReference>
<comment type="caution">
    <text evidence="1">The sequence shown here is derived from an EMBL/GenBank/DDBJ whole genome shotgun (WGS) entry which is preliminary data.</text>
</comment>
<keyword evidence="2" id="KW-1185">Reference proteome</keyword>
<dbReference type="AlphaFoldDB" id="A0AAV0JWK1"/>
<organism evidence="1 2">
    <name type="scientific">Linum tenue</name>
    <dbReference type="NCBI Taxonomy" id="586396"/>
    <lineage>
        <taxon>Eukaryota</taxon>
        <taxon>Viridiplantae</taxon>
        <taxon>Streptophyta</taxon>
        <taxon>Embryophyta</taxon>
        <taxon>Tracheophyta</taxon>
        <taxon>Spermatophyta</taxon>
        <taxon>Magnoliopsida</taxon>
        <taxon>eudicotyledons</taxon>
        <taxon>Gunneridae</taxon>
        <taxon>Pentapetalae</taxon>
        <taxon>rosids</taxon>
        <taxon>fabids</taxon>
        <taxon>Malpighiales</taxon>
        <taxon>Linaceae</taxon>
        <taxon>Linum</taxon>
    </lineage>
</organism>
<evidence type="ECO:0008006" key="3">
    <source>
        <dbReference type="Google" id="ProtNLM"/>
    </source>
</evidence>